<reference evidence="9 10" key="1">
    <citation type="journal article" date="2021" name="MBio">
        <title>Poor Competitiveness of Bradyrhizobium in Pigeon Pea Root Colonization in Indian Soils.</title>
        <authorList>
            <person name="Chalasani D."/>
            <person name="Basu A."/>
            <person name="Pullabhotla S.V.S.R.N."/>
            <person name="Jorrin B."/>
            <person name="Neal A.L."/>
            <person name="Poole P.S."/>
            <person name="Podile A.R."/>
            <person name="Tkacz A."/>
        </authorList>
    </citation>
    <scope>NUCLEOTIDE SEQUENCE [LARGE SCALE GENOMIC DNA]</scope>
    <source>
        <strain evidence="9 10">HU12</strain>
    </source>
</reference>
<gene>
    <name evidence="9" type="ORF">JNB61_16810</name>
</gene>
<evidence type="ECO:0000256" key="5">
    <source>
        <dbReference type="ARBA" id="ARBA00022827"/>
    </source>
</evidence>
<keyword evidence="6 8" id="KW-0560">Oxidoreductase</keyword>
<evidence type="ECO:0000256" key="4">
    <source>
        <dbReference type="ARBA" id="ARBA00022630"/>
    </source>
</evidence>
<evidence type="ECO:0000256" key="6">
    <source>
        <dbReference type="ARBA" id="ARBA00023002"/>
    </source>
</evidence>
<evidence type="ECO:0000256" key="7">
    <source>
        <dbReference type="ARBA" id="ARBA00048628"/>
    </source>
</evidence>
<dbReference type="Pfam" id="PF02219">
    <property type="entry name" value="MTHFR"/>
    <property type="match status" value="1"/>
</dbReference>
<keyword evidence="5 8" id="KW-0274">FAD</keyword>
<comment type="catalytic activity">
    <reaction evidence="7">
        <text>(6S)-5-methyl-5,6,7,8-tetrahydrofolate + NAD(+) = (6R)-5,10-methylene-5,6,7,8-tetrahydrofolate + NADH + H(+)</text>
        <dbReference type="Rhea" id="RHEA:19821"/>
        <dbReference type="ChEBI" id="CHEBI:15378"/>
        <dbReference type="ChEBI" id="CHEBI:15636"/>
        <dbReference type="ChEBI" id="CHEBI:18608"/>
        <dbReference type="ChEBI" id="CHEBI:57540"/>
        <dbReference type="ChEBI" id="CHEBI:57945"/>
        <dbReference type="EC" id="1.5.1.54"/>
    </reaction>
    <physiologicalReaction direction="right-to-left" evidence="7">
        <dbReference type="Rhea" id="RHEA:19823"/>
    </physiologicalReaction>
</comment>
<evidence type="ECO:0000256" key="2">
    <source>
        <dbReference type="ARBA" id="ARBA00004777"/>
    </source>
</evidence>
<dbReference type="RefSeq" id="WP_220340388.1">
    <property type="nucleotide sequence ID" value="NZ_JAEUAX010000012.1"/>
</dbReference>
<proteinExistence type="inferred from homology"/>
<evidence type="ECO:0000256" key="1">
    <source>
        <dbReference type="ARBA" id="ARBA00001974"/>
    </source>
</evidence>
<comment type="cofactor">
    <cofactor evidence="1 8">
        <name>FAD</name>
        <dbReference type="ChEBI" id="CHEBI:57692"/>
    </cofactor>
</comment>
<keyword evidence="4 8" id="KW-0285">Flavoprotein</keyword>
<evidence type="ECO:0000313" key="9">
    <source>
        <dbReference type="EMBL" id="MBW9111434.1"/>
    </source>
</evidence>
<keyword evidence="10" id="KW-1185">Reference proteome</keyword>
<dbReference type="InterPro" id="IPR029041">
    <property type="entry name" value="FAD-linked_oxidoreductase-like"/>
</dbReference>
<protein>
    <recommendedName>
        <fullName evidence="8">Methylenetetrahydrofolate reductase</fullName>
    </recommendedName>
</protein>
<dbReference type="PANTHER" id="PTHR45754:SF3">
    <property type="entry name" value="METHYLENETETRAHYDROFOLATE REDUCTASE (NADPH)"/>
    <property type="match status" value="1"/>
</dbReference>
<dbReference type="Proteomes" id="UP000777440">
    <property type="component" value="Unassembled WGS sequence"/>
</dbReference>
<dbReference type="PANTHER" id="PTHR45754">
    <property type="entry name" value="METHYLENETETRAHYDROFOLATE REDUCTASE"/>
    <property type="match status" value="1"/>
</dbReference>
<dbReference type="EMBL" id="JAEUAX010000012">
    <property type="protein sequence ID" value="MBW9111434.1"/>
    <property type="molecule type" value="Genomic_DNA"/>
</dbReference>
<name>A0ABS7I4M4_9MICO</name>
<evidence type="ECO:0000256" key="3">
    <source>
        <dbReference type="ARBA" id="ARBA00006743"/>
    </source>
</evidence>
<comment type="similarity">
    <text evidence="3 8">Belongs to the methylenetetrahydrofolate reductase family.</text>
</comment>
<comment type="pathway">
    <text evidence="2 8">One-carbon metabolism; tetrahydrofolate interconversion.</text>
</comment>
<dbReference type="SUPFAM" id="SSF51730">
    <property type="entry name" value="FAD-linked oxidoreductase"/>
    <property type="match status" value="1"/>
</dbReference>
<accession>A0ABS7I4M4</accession>
<organism evidence="9 10">
    <name type="scientific">Microbacterium ureisolvens</name>
    <dbReference type="NCBI Taxonomy" id="2781186"/>
    <lineage>
        <taxon>Bacteria</taxon>
        <taxon>Bacillati</taxon>
        <taxon>Actinomycetota</taxon>
        <taxon>Actinomycetes</taxon>
        <taxon>Micrococcales</taxon>
        <taxon>Microbacteriaceae</taxon>
        <taxon>Microbacterium</taxon>
    </lineage>
</organism>
<comment type="caution">
    <text evidence="9">The sequence shown here is derived from an EMBL/GenBank/DDBJ whole genome shotgun (WGS) entry which is preliminary data.</text>
</comment>
<evidence type="ECO:0000313" key="10">
    <source>
        <dbReference type="Proteomes" id="UP000777440"/>
    </source>
</evidence>
<evidence type="ECO:0000256" key="8">
    <source>
        <dbReference type="RuleBase" id="RU003862"/>
    </source>
</evidence>
<dbReference type="InterPro" id="IPR003171">
    <property type="entry name" value="Mehydrof_redctse-like"/>
</dbReference>
<dbReference type="Gene3D" id="3.20.20.220">
    <property type="match status" value="1"/>
</dbReference>
<sequence length="271" mass="28547">MLTADRIEIIPVPGIVEQVRRHLPAGSSVSVTALPGHDLGDTVDVTLELVAAGYDAIPHLAAARIARAGELDEIVRRLSDSRVAALFVVGGDGVQSGPYRDGSALLSALRDDAGERFRLGVAAYPEGHPAFGIVEGLDILRAKAAEADYAVTQLCFDGAVVGEFIRRAAGDGIRLPFWIGVPGRVGMTQLLRIAARIGVGPSLAFARKGSNRRLLAGFDSTQLRHDAVRGLGEAASAIAGFHVYSFNALERIDPRDGLDVRVRARAGTSGP</sequence>